<evidence type="ECO:0000256" key="1">
    <source>
        <dbReference type="ARBA" id="ARBA00004571"/>
    </source>
</evidence>
<dbReference type="GO" id="GO:0015891">
    <property type="term" value="P:siderophore transport"/>
    <property type="evidence" value="ECO:0007669"/>
    <property type="project" value="InterPro"/>
</dbReference>
<keyword evidence="12" id="KW-0675">Receptor</keyword>
<gene>
    <name evidence="18" type="ORF">SAMN05216287_4136</name>
</gene>
<feature type="domain" description="Secretin/TonB short N-terminal" evidence="17">
    <location>
        <begin position="71"/>
        <end position="122"/>
    </location>
</feature>
<evidence type="ECO:0000259" key="17">
    <source>
        <dbReference type="SMART" id="SM00965"/>
    </source>
</evidence>
<keyword evidence="11 14" id="KW-0472">Membrane</keyword>
<dbReference type="Gene3D" id="2.170.130.10">
    <property type="entry name" value="TonB-dependent receptor, plug domain"/>
    <property type="match status" value="1"/>
</dbReference>
<dbReference type="InterPro" id="IPR011662">
    <property type="entry name" value="Secretin/TonB_short_N"/>
</dbReference>
<dbReference type="RefSeq" id="WP_090231539.1">
    <property type="nucleotide sequence ID" value="NZ_FNNU01000008.1"/>
</dbReference>
<keyword evidence="8" id="KW-0408">Iron</keyword>
<evidence type="ECO:0000256" key="10">
    <source>
        <dbReference type="ARBA" id="ARBA00023077"/>
    </source>
</evidence>
<dbReference type="OrthoDB" id="127311at2"/>
<dbReference type="SUPFAM" id="SSF56935">
    <property type="entry name" value="Porins"/>
    <property type="match status" value="1"/>
</dbReference>
<dbReference type="Gene3D" id="2.40.170.20">
    <property type="entry name" value="TonB-dependent receptor, beta-barrel domain"/>
    <property type="match status" value="1"/>
</dbReference>
<keyword evidence="9" id="KW-0406">Ion transport</keyword>
<keyword evidence="3 14" id="KW-0813">Transport</keyword>
<dbReference type="InterPro" id="IPR000531">
    <property type="entry name" value="Beta-barrel_TonB"/>
</dbReference>
<accession>A0A1H3FQQ0</accession>
<keyword evidence="7 16" id="KW-0732">Signal</keyword>
<dbReference type="Pfam" id="PF07715">
    <property type="entry name" value="Plug"/>
    <property type="match status" value="1"/>
</dbReference>
<dbReference type="PANTHER" id="PTHR32552:SF68">
    <property type="entry name" value="FERRICHROME OUTER MEMBRANE TRANSPORTER_PHAGE RECEPTOR"/>
    <property type="match status" value="1"/>
</dbReference>
<dbReference type="Gene3D" id="3.55.50.30">
    <property type="match status" value="1"/>
</dbReference>
<evidence type="ECO:0000313" key="19">
    <source>
        <dbReference type="Proteomes" id="UP000243778"/>
    </source>
</evidence>
<dbReference type="InterPro" id="IPR037066">
    <property type="entry name" value="Plug_dom_sf"/>
</dbReference>
<protein>
    <submittedName>
        <fullName evidence="18">Iron complex outermembrane recepter protein</fullName>
    </submittedName>
</protein>
<evidence type="ECO:0000256" key="12">
    <source>
        <dbReference type="ARBA" id="ARBA00023170"/>
    </source>
</evidence>
<dbReference type="GO" id="GO:0009279">
    <property type="term" value="C:cell outer membrane"/>
    <property type="evidence" value="ECO:0007669"/>
    <property type="project" value="UniProtKB-SubCell"/>
</dbReference>
<evidence type="ECO:0000256" key="7">
    <source>
        <dbReference type="ARBA" id="ARBA00022729"/>
    </source>
</evidence>
<dbReference type="GO" id="GO:0015344">
    <property type="term" value="F:siderophore uptake transmembrane transporter activity"/>
    <property type="evidence" value="ECO:0007669"/>
    <property type="project" value="TreeGrafter"/>
</dbReference>
<keyword evidence="13 14" id="KW-0998">Cell outer membrane</keyword>
<dbReference type="InterPro" id="IPR036942">
    <property type="entry name" value="Beta-barrel_TonB_sf"/>
</dbReference>
<dbReference type="GO" id="GO:0038023">
    <property type="term" value="F:signaling receptor activity"/>
    <property type="evidence" value="ECO:0007669"/>
    <property type="project" value="InterPro"/>
</dbReference>
<dbReference type="EMBL" id="FNNU01000008">
    <property type="protein sequence ID" value="SDX93336.1"/>
    <property type="molecule type" value="Genomic_DNA"/>
</dbReference>
<dbReference type="FunFam" id="2.170.130.10:FF:000001">
    <property type="entry name" value="Catecholate siderophore TonB-dependent receptor"/>
    <property type="match status" value="1"/>
</dbReference>
<keyword evidence="5" id="KW-0410">Iron transport</keyword>
<keyword evidence="4 14" id="KW-1134">Transmembrane beta strand</keyword>
<keyword evidence="10 15" id="KW-0798">TonB box</keyword>
<evidence type="ECO:0000256" key="8">
    <source>
        <dbReference type="ARBA" id="ARBA00023004"/>
    </source>
</evidence>
<evidence type="ECO:0000313" key="18">
    <source>
        <dbReference type="EMBL" id="SDX93336.1"/>
    </source>
</evidence>
<dbReference type="STRING" id="1007099.SAMN05216287_4136"/>
<name>A0A1H3FQQ0_9PSED</name>
<evidence type="ECO:0000256" key="9">
    <source>
        <dbReference type="ARBA" id="ARBA00023065"/>
    </source>
</evidence>
<feature type="signal peptide" evidence="16">
    <location>
        <begin position="1"/>
        <end position="39"/>
    </location>
</feature>
<reference evidence="19" key="1">
    <citation type="submission" date="2016-10" db="EMBL/GenBank/DDBJ databases">
        <authorList>
            <person name="Varghese N."/>
            <person name="Submissions S."/>
        </authorList>
    </citation>
    <scope>NUCLEOTIDE SEQUENCE [LARGE SCALE GENOMIC DNA]</scope>
    <source>
        <strain evidence="19">NRRL B-59562</strain>
    </source>
</reference>
<dbReference type="InterPro" id="IPR012910">
    <property type="entry name" value="Plug_dom"/>
</dbReference>
<dbReference type="Proteomes" id="UP000243778">
    <property type="component" value="Unassembled WGS sequence"/>
</dbReference>
<keyword evidence="19" id="KW-1185">Reference proteome</keyword>
<evidence type="ECO:0000256" key="11">
    <source>
        <dbReference type="ARBA" id="ARBA00023136"/>
    </source>
</evidence>
<dbReference type="InterPro" id="IPR010105">
    <property type="entry name" value="TonB_sidphr_rcpt"/>
</dbReference>
<evidence type="ECO:0000256" key="5">
    <source>
        <dbReference type="ARBA" id="ARBA00022496"/>
    </source>
</evidence>
<evidence type="ECO:0000256" key="4">
    <source>
        <dbReference type="ARBA" id="ARBA00022452"/>
    </source>
</evidence>
<dbReference type="InterPro" id="IPR039426">
    <property type="entry name" value="TonB-dep_rcpt-like"/>
</dbReference>
<feature type="chain" id="PRO_5017186022" evidence="16">
    <location>
        <begin position="40"/>
        <end position="820"/>
    </location>
</feature>
<evidence type="ECO:0000256" key="15">
    <source>
        <dbReference type="RuleBase" id="RU003357"/>
    </source>
</evidence>
<dbReference type="PANTHER" id="PTHR32552">
    <property type="entry name" value="FERRICHROME IRON RECEPTOR-RELATED"/>
    <property type="match status" value="1"/>
</dbReference>
<sequence length="820" mass="89863">MHLPAHLARRFALRPMALAVALPVLAGAPLLLATTQVHAQTTQDAAGERQYAIAAGSLSAALNQFSSQAGIYLVGHNDLTAGKTSPGLNGRYSVPEALARLLQNSGLQALPQASGGYVLQPIAPSGVIQLAPATVTGAGIGSGDMSGDSGYRAILSNAGSKTGTPLAETPRSISVVTRQRMEDQKSQTLTEVLGYVPGIFAPPFAAGDGLAGDLFYIRGFLATDFGYGLLRDGLRVQGNRYDTTSEPYGLERTEVFRGPTSILYGENTPGGVVNLVSKKPTATPQGEVQLSYGSNNRRQLGVDVSGPLTDEGNILGRIVMLGRNADTQVDQVQDDRLYIAPSLTLNFDDSTALTLLSSYQRDRTKLELGYPAAGTLLDNPNGKIDKDAFLGNPNWDNFEREAWSLGYEFSHQFNDTWAFRQNSRYMQSRIDRQETWPGNLNNGGFGTTLVNTAYDRYNKSMVYSLDNQFEGHFNAGEFEHTVLMGASFDRTSFNQNWEAGAGGSIDIFNPVYSGKPAMQATLQDALLEQQMYGVYGQLQSKYDNWIFLLGGRQDYVNSQYRNRRGPFNDPADFDYWDHDFTWQTGLMYQFDNGLTPYVSYSTAFVPTQQVFSNGSPLEPTTSRQYETGVKFEPRGWNTSFTASVYDLVKEDDVIADATTGGYRQVGESRSKGVELEMNSDLNENLNLVASYSYTDARITKDSPGSLLEDHQMTGVPRNQASVWATYRFLDGALKGFHIGGGVRHFDSTFAYTAASLYGTLDTGDVTLVDALVGYRIDEHWSAEVNAKNLFDQEYVTGCNNAGRCYWGEERTLLGTVSFNW</sequence>
<dbReference type="NCBIfam" id="TIGR01783">
    <property type="entry name" value="TonB-siderophor"/>
    <property type="match status" value="1"/>
</dbReference>
<evidence type="ECO:0000256" key="6">
    <source>
        <dbReference type="ARBA" id="ARBA00022692"/>
    </source>
</evidence>
<proteinExistence type="inferred from homology"/>
<dbReference type="Pfam" id="PF00593">
    <property type="entry name" value="TonB_dep_Rec_b-barrel"/>
    <property type="match status" value="1"/>
</dbReference>
<dbReference type="PROSITE" id="PS52016">
    <property type="entry name" value="TONB_DEPENDENT_REC_3"/>
    <property type="match status" value="1"/>
</dbReference>
<comment type="similarity">
    <text evidence="2 14 15">Belongs to the TonB-dependent receptor family.</text>
</comment>
<evidence type="ECO:0000256" key="3">
    <source>
        <dbReference type="ARBA" id="ARBA00022448"/>
    </source>
</evidence>
<dbReference type="SMART" id="SM00965">
    <property type="entry name" value="STN"/>
    <property type="match status" value="1"/>
</dbReference>
<keyword evidence="6 14" id="KW-0812">Transmembrane</keyword>
<dbReference type="CDD" id="cd01347">
    <property type="entry name" value="ligand_gated_channel"/>
    <property type="match status" value="1"/>
</dbReference>
<dbReference type="Pfam" id="PF07660">
    <property type="entry name" value="STN"/>
    <property type="match status" value="1"/>
</dbReference>
<comment type="subcellular location">
    <subcellularLocation>
        <location evidence="1 14">Cell outer membrane</location>
        <topology evidence="1 14">Multi-pass membrane protein</topology>
    </subcellularLocation>
</comment>
<dbReference type="AlphaFoldDB" id="A0A1H3FQQ0"/>
<evidence type="ECO:0000256" key="2">
    <source>
        <dbReference type="ARBA" id="ARBA00009810"/>
    </source>
</evidence>
<evidence type="ECO:0000256" key="16">
    <source>
        <dbReference type="SAM" id="SignalP"/>
    </source>
</evidence>
<evidence type="ECO:0000256" key="13">
    <source>
        <dbReference type="ARBA" id="ARBA00023237"/>
    </source>
</evidence>
<organism evidence="18 19">
    <name type="scientific">Pseudomonas kuykendallii</name>
    <dbReference type="NCBI Taxonomy" id="1007099"/>
    <lineage>
        <taxon>Bacteria</taxon>
        <taxon>Pseudomonadati</taxon>
        <taxon>Pseudomonadota</taxon>
        <taxon>Gammaproteobacteria</taxon>
        <taxon>Pseudomonadales</taxon>
        <taxon>Pseudomonadaceae</taxon>
        <taxon>Pseudomonas</taxon>
    </lineage>
</organism>
<evidence type="ECO:0000256" key="14">
    <source>
        <dbReference type="PROSITE-ProRule" id="PRU01360"/>
    </source>
</evidence>